<accession>A0A6J7PW48</accession>
<organism evidence="2">
    <name type="scientific">freshwater metagenome</name>
    <dbReference type="NCBI Taxonomy" id="449393"/>
    <lineage>
        <taxon>unclassified sequences</taxon>
        <taxon>metagenomes</taxon>
        <taxon>ecological metagenomes</taxon>
    </lineage>
</organism>
<reference evidence="2" key="1">
    <citation type="submission" date="2020-05" db="EMBL/GenBank/DDBJ databases">
        <authorList>
            <person name="Chiriac C."/>
            <person name="Salcher M."/>
            <person name="Ghai R."/>
            <person name="Kavagutti S V."/>
        </authorList>
    </citation>
    <scope>NUCLEOTIDE SEQUENCE</scope>
</reference>
<proteinExistence type="predicted"/>
<protein>
    <submittedName>
        <fullName evidence="2">Unannotated protein</fullName>
    </submittedName>
</protein>
<dbReference type="EMBL" id="CAFBPA010000117">
    <property type="protein sequence ID" value="CAB5006692.1"/>
    <property type="molecule type" value="Genomic_DNA"/>
</dbReference>
<gene>
    <name evidence="2" type="ORF">UFOPK4043_00856</name>
</gene>
<dbReference type="AlphaFoldDB" id="A0A6J7PW48"/>
<feature type="compositionally biased region" description="Acidic residues" evidence="1">
    <location>
        <begin position="60"/>
        <end position="82"/>
    </location>
</feature>
<evidence type="ECO:0000256" key="1">
    <source>
        <dbReference type="SAM" id="MobiDB-lite"/>
    </source>
</evidence>
<evidence type="ECO:0000313" key="2">
    <source>
        <dbReference type="EMBL" id="CAB5006692.1"/>
    </source>
</evidence>
<name>A0A6J7PW48_9ZZZZ</name>
<sequence length="99" mass="10597">MPALAPETSYRVDPDGNEFTDVQFWQAEVGLDKSNDAVDAELNEEIVDDGVGEPDAPLAEPDELDELDELDTLGDADADDTDPPCGATIGSRAAISWNF</sequence>
<feature type="region of interest" description="Disordered" evidence="1">
    <location>
        <begin position="49"/>
        <end position="90"/>
    </location>
</feature>